<evidence type="ECO:0000313" key="1">
    <source>
        <dbReference type="EMBL" id="MBW6399620.1"/>
    </source>
</evidence>
<dbReference type="Proteomes" id="UP001196565">
    <property type="component" value="Unassembled WGS sequence"/>
</dbReference>
<accession>A0ABS7AE99</accession>
<evidence type="ECO:0000313" key="2">
    <source>
        <dbReference type="Proteomes" id="UP001196565"/>
    </source>
</evidence>
<keyword evidence="2" id="KW-1185">Reference proteome</keyword>
<dbReference type="RefSeq" id="WP_219764231.1">
    <property type="nucleotide sequence ID" value="NZ_JAHYBZ010000006.1"/>
</dbReference>
<comment type="caution">
    <text evidence="1">The sequence shown here is derived from an EMBL/GenBank/DDBJ whole genome shotgun (WGS) entry which is preliminary data.</text>
</comment>
<gene>
    <name evidence="1" type="ORF">KPL78_17305</name>
</gene>
<proteinExistence type="predicted"/>
<reference evidence="1 2" key="1">
    <citation type="submission" date="2021-07" db="EMBL/GenBank/DDBJ databases">
        <authorList>
            <person name="So Y."/>
        </authorList>
    </citation>
    <scope>NUCLEOTIDE SEQUENCE [LARGE SCALE GENOMIC DNA]</scope>
    <source>
        <strain evidence="1 2">HJA6</strain>
    </source>
</reference>
<sequence length="401" mass="42620">MSTSLAAETRRLTHAVATASDQALAGIVAYFDSMADRLEADRLLDAARPRLRKLRPPRPISLARLLFLPLDGVIVDARNWRRQDGTIPRNALAVLTEAVRRALGADAAAIEAGIAGRHFADLAVVDALGRKLWHRAAKVTPSLSRPAEWEATGLVEADYHRIAAMAAGVWRHAEPLWSALLAAREGPPEILVRDALAAAASEDAVVLEAMLATILLKAAKPGSVAAAAAAAHVGPPGIAERMLDRWLEDCAPDLAVDDAAGAARLAEEFVEAIEDLESSPAVRRPERRQRVAALRRQVGDACRTTYAEATTQSLLSPLTHATAPPDNAAMLALESTARSLKRLEVAGRTLGGDAAYDAALRRILDGFGSLRRRPGTNPADLARLTEILAGSEVALKLLDAG</sequence>
<name>A0ABS7AE99_9PROT</name>
<protein>
    <submittedName>
        <fullName evidence="1">Uncharacterized protein</fullName>
    </submittedName>
</protein>
<dbReference type="EMBL" id="JAHYBZ010000006">
    <property type="protein sequence ID" value="MBW6399620.1"/>
    <property type="molecule type" value="Genomic_DNA"/>
</dbReference>
<organism evidence="1 2">
    <name type="scientific">Roseomonas alba</name>
    <dbReference type="NCBI Taxonomy" id="2846776"/>
    <lineage>
        <taxon>Bacteria</taxon>
        <taxon>Pseudomonadati</taxon>
        <taxon>Pseudomonadota</taxon>
        <taxon>Alphaproteobacteria</taxon>
        <taxon>Acetobacterales</taxon>
        <taxon>Roseomonadaceae</taxon>
        <taxon>Roseomonas</taxon>
    </lineage>
</organism>